<proteinExistence type="predicted"/>
<keyword evidence="3" id="KW-1185">Reference proteome</keyword>
<evidence type="ECO:0000313" key="3">
    <source>
        <dbReference type="Proteomes" id="UP000322667"/>
    </source>
</evidence>
<organism evidence="2 3">
    <name type="scientific">Gossypium tomentosum</name>
    <name type="common">Hawaiian cotton</name>
    <name type="synonym">Gossypium sandvicense</name>
    <dbReference type="NCBI Taxonomy" id="34277"/>
    <lineage>
        <taxon>Eukaryota</taxon>
        <taxon>Viridiplantae</taxon>
        <taxon>Streptophyta</taxon>
        <taxon>Embryophyta</taxon>
        <taxon>Tracheophyta</taxon>
        <taxon>Spermatophyta</taxon>
        <taxon>Magnoliopsida</taxon>
        <taxon>eudicotyledons</taxon>
        <taxon>Gunneridae</taxon>
        <taxon>Pentapetalae</taxon>
        <taxon>rosids</taxon>
        <taxon>malvids</taxon>
        <taxon>Malvales</taxon>
        <taxon>Malvaceae</taxon>
        <taxon>Malvoideae</taxon>
        <taxon>Gossypium</taxon>
    </lineage>
</organism>
<evidence type="ECO:0000256" key="1">
    <source>
        <dbReference type="SAM" id="MobiDB-lite"/>
    </source>
</evidence>
<dbReference type="Proteomes" id="UP000322667">
    <property type="component" value="Chromosome D02"/>
</dbReference>
<dbReference type="AlphaFoldDB" id="A0A5D2LUK6"/>
<sequence length="58" mass="6918">MIIRSPYIENPAEGERKKERKERKEKKGEEREKKYLQQMSSLINNDDHISNTINEMGP</sequence>
<evidence type="ECO:0000313" key="2">
    <source>
        <dbReference type="EMBL" id="TYH82737.1"/>
    </source>
</evidence>
<accession>A0A5D2LUK6</accession>
<feature type="region of interest" description="Disordered" evidence="1">
    <location>
        <begin position="1"/>
        <end position="33"/>
    </location>
</feature>
<dbReference type="EMBL" id="CM017624">
    <property type="protein sequence ID" value="TYH82737.1"/>
    <property type="molecule type" value="Genomic_DNA"/>
</dbReference>
<reference evidence="2 3" key="1">
    <citation type="submission" date="2019-07" db="EMBL/GenBank/DDBJ databases">
        <title>WGS assembly of Gossypium tomentosum.</title>
        <authorList>
            <person name="Chen Z.J."/>
            <person name="Sreedasyam A."/>
            <person name="Ando A."/>
            <person name="Song Q."/>
            <person name="De L."/>
            <person name="Hulse-Kemp A."/>
            <person name="Ding M."/>
            <person name="Ye W."/>
            <person name="Kirkbride R."/>
            <person name="Jenkins J."/>
            <person name="Plott C."/>
            <person name="Lovell J."/>
            <person name="Lin Y.-M."/>
            <person name="Vaughn R."/>
            <person name="Liu B."/>
            <person name="Li W."/>
            <person name="Simpson S."/>
            <person name="Scheffler B."/>
            <person name="Saski C."/>
            <person name="Grover C."/>
            <person name="Hu G."/>
            <person name="Conover J."/>
            <person name="Carlson J."/>
            <person name="Shu S."/>
            <person name="Boston L."/>
            <person name="Williams M."/>
            <person name="Peterson D."/>
            <person name="Mcgee K."/>
            <person name="Jones D."/>
            <person name="Wendel J."/>
            <person name="Stelly D."/>
            <person name="Grimwood J."/>
            <person name="Schmutz J."/>
        </authorList>
    </citation>
    <scope>NUCLEOTIDE SEQUENCE [LARGE SCALE GENOMIC DNA]</scope>
    <source>
        <strain evidence="2">7179.01</strain>
    </source>
</reference>
<protein>
    <submittedName>
        <fullName evidence="2">Uncharacterized protein</fullName>
    </submittedName>
</protein>
<name>A0A5D2LUK6_GOSTO</name>
<gene>
    <name evidence="2" type="ORF">ES332_D02G082100v1</name>
</gene>